<keyword evidence="2" id="KW-0812">Transmembrane</keyword>
<keyword evidence="2" id="KW-0472">Membrane</keyword>
<feature type="compositionally biased region" description="Basic and acidic residues" evidence="1">
    <location>
        <begin position="72"/>
        <end position="81"/>
    </location>
</feature>
<sequence>MFRNSKFIWYGMIVFTIVLFIFGFYVGKDIEEEEKKAAAHTQSNKDEESFSINQLESNENDNGQHQNENEEEHNHDHSHGEYELENPMADANEELEGEINQLTDYFSKEDISQAKEVSVQFIKEYYPFDGNKPSQNINDAKKYMSSALYDELKERVIRPTQTIFRKELKSFEVYEPYNPTDEYLTINVLVKGEIYDVKDNINKKEESHYSIKIINEDGKFKVDKYTLDTAY</sequence>
<feature type="transmembrane region" description="Helical" evidence="2">
    <location>
        <begin position="7"/>
        <end position="26"/>
    </location>
</feature>
<protein>
    <submittedName>
        <fullName evidence="3">Uncharacterized protein</fullName>
    </submittedName>
</protein>
<organism evidence="3 4">
    <name type="scientific">Cytobacillus horneckiae</name>
    <dbReference type="NCBI Taxonomy" id="549687"/>
    <lineage>
        <taxon>Bacteria</taxon>
        <taxon>Bacillati</taxon>
        <taxon>Bacillota</taxon>
        <taxon>Bacilli</taxon>
        <taxon>Bacillales</taxon>
        <taxon>Bacillaceae</taxon>
        <taxon>Cytobacillus</taxon>
    </lineage>
</organism>
<comment type="caution">
    <text evidence="3">The sequence shown here is derived from an EMBL/GenBank/DDBJ whole genome shotgun (WGS) entry which is preliminary data.</text>
</comment>
<reference evidence="3 4" key="1">
    <citation type="journal article" date="2010" name="Int. J. Syst. Evol. Microbiol.">
        <title>Bacillus horneckiae sp. nov., isolated from a spacecraft-assembly clean room.</title>
        <authorList>
            <person name="Vaishampayan P."/>
            <person name="Probst A."/>
            <person name="Krishnamurthi S."/>
            <person name="Ghosh S."/>
            <person name="Osman S."/>
            <person name="McDowall A."/>
            <person name="Ruckmani A."/>
            <person name="Mayilraj S."/>
            <person name="Venkateswaran K."/>
        </authorList>
    </citation>
    <scope>NUCLEOTIDE SEQUENCE [LARGE SCALE GENOMIC DNA]</scope>
    <source>
        <strain evidence="4">1PO1SC</strain>
    </source>
</reference>
<evidence type="ECO:0000313" key="3">
    <source>
        <dbReference type="EMBL" id="PKG26692.1"/>
    </source>
</evidence>
<dbReference type="AlphaFoldDB" id="A0A2N0ZB05"/>
<keyword evidence="2" id="KW-1133">Transmembrane helix</keyword>
<dbReference type="EMBL" id="PISD01000061">
    <property type="protein sequence ID" value="PKG26692.1"/>
    <property type="molecule type" value="Genomic_DNA"/>
</dbReference>
<dbReference type="Proteomes" id="UP000233343">
    <property type="component" value="Unassembled WGS sequence"/>
</dbReference>
<evidence type="ECO:0000313" key="4">
    <source>
        <dbReference type="Proteomes" id="UP000233343"/>
    </source>
</evidence>
<evidence type="ECO:0000256" key="1">
    <source>
        <dbReference type="SAM" id="MobiDB-lite"/>
    </source>
</evidence>
<gene>
    <name evidence="3" type="ORF">CWS20_22865</name>
</gene>
<name>A0A2N0ZB05_9BACI</name>
<feature type="region of interest" description="Disordered" evidence="1">
    <location>
        <begin position="57"/>
        <end position="81"/>
    </location>
</feature>
<proteinExistence type="predicted"/>
<accession>A0A2N0ZB05</accession>
<evidence type="ECO:0000256" key="2">
    <source>
        <dbReference type="SAM" id="Phobius"/>
    </source>
</evidence>
<keyword evidence="4" id="KW-1185">Reference proteome</keyword>